<sequence>MSRPADDPAASNGAASSDLNPRILIVGGGASGAILAANLLRHDPRREVVLIERSPAIGAGIAYATDDPAHLLNTRAANMSAFPDDPEHFWRWLAASGHAERLGCADAFCFLPRKVYRAYLGDLLAPHCEPGGDGRLRVITGTCVDLAAGPQGVVATLADGETILAASAVLATGYDGQRAAGGTPYLAQGAIIDELGIAGDHDVLIVGTGLSMVDRVASLRRRGHQGRILALSRRGLLPQVHAPAKTFRLDPADIPFGTGMAFLLRWLRRTIAWAETRGGSWRDIVDALRPHTQMLWRSMTPASRRRFLRHARAFWDVHRHRMAPASFTMLEAARADGQLSILAGRIESTRQDGPKTVVTLRERGEGHRDFAVDRVVDCTGVLREFAYEGLVATMVAAGTARLDPLAIGIDVDEDGALIGADGVASPVIFAVGPPTRARFWEITAVPDIRVQCAALSRTLASRASAG</sequence>
<dbReference type="RefSeq" id="WP_183199873.1">
    <property type="nucleotide sequence ID" value="NZ_JACIEK010000004.1"/>
</dbReference>
<dbReference type="InterPro" id="IPR052189">
    <property type="entry name" value="L-asp_N-monooxygenase_NS-form"/>
</dbReference>
<name>A0A7W6H4U6_9HYPH</name>
<dbReference type="InterPro" id="IPR036188">
    <property type="entry name" value="FAD/NAD-bd_sf"/>
</dbReference>
<dbReference type="AlphaFoldDB" id="A0A7W6H4U6"/>
<evidence type="ECO:0000259" key="1">
    <source>
        <dbReference type="Pfam" id="PF13454"/>
    </source>
</evidence>
<protein>
    <submittedName>
        <fullName evidence="2">Putative NAD(P)/FAD-binding protein YdhS</fullName>
    </submittedName>
</protein>
<dbReference type="PANTHER" id="PTHR40254">
    <property type="entry name" value="BLR0577 PROTEIN"/>
    <property type="match status" value="1"/>
</dbReference>
<dbReference type="InterPro" id="IPR038732">
    <property type="entry name" value="HpyO/CreE_NAD-binding"/>
</dbReference>
<organism evidence="2 3">
    <name type="scientific">Aureimonas pseudogalii</name>
    <dbReference type="NCBI Taxonomy" id="1744844"/>
    <lineage>
        <taxon>Bacteria</taxon>
        <taxon>Pseudomonadati</taxon>
        <taxon>Pseudomonadota</taxon>
        <taxon>Alphaproteobacteria</taxon>
        <taxon>Hyphomicrobiales</taxon>
        <taxon>Aurantimonadaceae</taxon>
        <taxon>Aureimonas</taxon>
    </lineage>
</organism>
<feature type="domain" description="FAD-dependent urate hydroxylase HpyO/Asp monooxygenase CreE-like FAD/NAD(P)-binding" evidence="1">
    <location>
        <begin position="25"/>
        <end position="174"/>
    </location>
</feature>
<dbReference type="Proteomes" id="UP000542776">
    <property type="component" value="Unassembled WGS sequence"/>
</dbReference>
<reference evidence="2 3" key="1">
    <citation type="submission" date="2020-08" db="EMBL/GenBank/DDBJ databases">
        <title>Genomic Encyclopedia of Type Strains, Phase IV (KMG-IV): sequencing the most valuable type-strain genomes for metagenomic binning, comparative biology and taxonomic classification.</title>
        <authorList>
            <person name="Goeker M."/>
        </authorList>
    </citation>
    <scope>NUCLEOTIDE SEQUENCE [LARGE SCALE GENOMIC DNA]</scope>
    <source>
        <strain evidence="2 3">DSM 102238</strain>
    </source>
</reference>
<evidence type="ECO:0000313" key="2">
    <source>
        <dbReference type="EMBL" id="MBB3998344.1"/>
    </source>
</evidence>
<keyword evidence="3" id="KW-1185">Reference proteome</keyword>
<dbReference type="Gene3D" id="3.50.50.60">
    <property type="entry name" value="FAD/NAD(P)-binding domain"/>
    <property type="match status" value="2"/>
</dbReference>
<comment type="caution">
    <text evidence="2">The sequence shown here is derived from an EMBL/GenBank/DDBJ whole genome shotgun (WGS) entry which is preliminary data.</text>
</comment>
<accession>A0A7W6H4U6</accession>
<dbReference type="Pfam" id="PF13454">
    <property type="entry name" value="NAD_binding_9"/>
    <property type="match status" value="1"/>
</dbReference>
<gene>
    <name evidence="2" type="ORF">GGR04_002183</name>
</gene>
<dbReference type="EMBL" id="JACIEK010000004">
    <property type="protein sequence ID" value="MBB3998344.1"/>
    <property type="molecule type" value="Genomic_DNA"/>
</dbReference>
<proteinExistence type="predicted"/>
<dbReference type="SUPFAM" id="SSF51905">
    <property type="entry name" value="FAD/NAD(P)-binding domain"/>
    <property type="match status" value="2"/>
</dbReference>
<dbReference type="PANTHER" id="PTHR40254:SF1">
    <property type="entry name" value="BLR0577 PROTEIN"/>
    <property type="match status" value="1"/>
</dbReference>
<evidence type="ECO:0000313" key="3">
    <source>
        <dbReference type="Proteomes" id="UP000542776"/>
    </source>
</evidence>